<dbReference type="Pfam" id="PF07291">
    <property type="entry name" value="MauE"/>
    <property type="match status" value="1"/>
</dbReference>
<protein>
    <recommendedName>
        <fullName evidence="6">Methylamine utilisation protein MauE domain-containing protein</fullName>
    </recommendedName>
</protein>
<gene>
    <name evidence="7" type="ORF">JE024_35910</name>
</gene>
<feature type="transmembrane region" description="Helical" evidence="5">
    <location>
        <begin position="6"/>
        <end position="22"/>
    </location>
</feature>
<keyword evidence="8" id="KW-1185">Reference proteome</keyword>
<accession>A0ABS2V3D5</accession>
<dbReference type="Proteomes" id="UP000664109">
    <property type="component" value="Unassembled WGS sequence"/>
</dbReference>
<proteinExistence type="predicted"/>
<evidence type="ECO:0000256" key="2">
    <source>
        <dbReference type="ARBA" id="ARBA00022692"/>
    </source>
</evidence>
<organism evidence="7 8">
    <name type="scientific">Streptomyces zhihengii</name>
    <dbReference type="NCBI Taxonomy" id="1818004"/>
    <lineage>
        <taxon>Bacteria</taxon>
        <taxon>Bacillati</taxon>
        <taxon>Actinomycetota</taxon>
        <taxon>Actinomycetes</taxon>
        <taxon>Kitasatosporales</taxon>
        <taxon>Streptomycetaceae</taxon>
        <taxon>Streptomyces</taxon>
    </lineage>
</organism>
<evidence type="ECO:0000256" key="1">
    <source>
        <dbReference type="ARBA" id="ARBA00004141"/>
    </source>
</evidence>
<dbReference type="InterPro" id="IPR009908">
    <property type="entry name" value="Methylamine_util_MauE"/>
</dbReference>
<dbReference type="RefSeq" id="WP_205378029.1">
    <property type="nucleotide sequence ID" value="NZ_JAFEJA010000002.1"/>
</dbReference>
<keyword evidence="4 5" id="KW-0472">Membrane</keyword>
<feature type="transmembrane region" description="Helical" evidence="5">
    <location>
        <begin position="73"/>
        <end position="97"/>
    </location>
</feature>
<evidence type="ECO:0000256" key="5">
    <source>
        <dbReference type="SAM" id="Phobius"/>
    </source>
</evidence>
<sequence length="185" mass="18619">MQYFEIGVRYLLGTVFLTSFLGKTAGRAAYAGFVASLRATRLLPGLTGVMAPALVTAELAVCALLVVPTAPAFNVAGLVVAASLLAGLTAGVTLVVWRGIAAPCHCFGASATVLGRRHIARNGALAALAVAGAVAATDLRAHPGGAVLAALGGLVLGALVVRLDDVLELFRSTPHAPPSTVRSGR</sequence>
<evidence type="ECO:0000313" key="7">
    <source>
        <dbReference type="EMBL" id="MBM9623972.1"/>
    </source>
</evidence>
<evidence type="ECO:0000256" key="4">
    <source>
        <dbReference type="ARBA" id="ARBA00023136"/>
    </source>
</evidence>
<evidence type="ECO:0000313" key="8">
    <source>
        <dbReference type="Proteomes" id="UP000664109"/>
    </source>
</evidence>
<feature type="domain" description="Methylamine utilisation protein MauE" evidence="6">
    <location>
        <begin position="1"/>
        <end position="134"/>
    </location>
</feature>
<evidence type="ECO:0000256" key="3">
    <source>
        <dbReference type="ARBA" id="ARBA00022989"/>
    </source>
</evidence>
<keyword evidence="3 5" id="KW-1133">Transmembrane helix</keyword>
<feature type="transmembrane region" description="Helical" evidence="5">
    <location>
        <begin position="42"/>
        <end position="67"/>
    </location>
</feature>
<dbReference type="EMBL" id="JAFEJA010000002">
    <property type="protein sequence ID" value="MBM9623972.1"/>
    <property type="molecule type" value="Genomic_DNA"/>
</dbReference>
<comment type="subcellular location">
    <subcellularLocation>
        <location evidence="1">Membrane</location>
        <topology evidence="1">Multi-pass membrane protein</topology>
    </subcellularLocation>
</comment>
<keyword evidence="2 5" id="KW-0812">Transmembrane</keyword>
<evidence type="ECO:0000259" key="6">
    <source>
        <dbReference type="Pfam" id="PF07291"/>
    </source>
</evidence>
<feature type="transmembrane region" description="Helical" evidence="5">
    <location>
        <begin position="143"/>
        <end position="161"/>
    </location>
</feature>
<name>A0ABS2V3D5_9ACTN</name>
<reference evidence="7 8" key="1">
    <citation type="journal article" date="2016" name="Arch. Microbiol.">
        <title>Streptomyces zhihengii sp. nov., isolated from rhizospheric soil of Psammosilene tunicoides.</title>
        <authorList>
            <person name="Huang M.J."/>
            <person name="Fei J.J."/>
            <person name="Salam N."/>
            <person name="Kim C.J."/>
            <person name="Hozzein W.N."/>
            <person name="Xiao M."/>
            <person name="Huang H.Q."/>
            <person name="Li W.J."/>
        </authorList>
    </citation>
    <scope>NUCLEOTIDE SEQUENCE [LARGE SCALE GENOMIC DNA]</scope>
    <source>
        <strain evidence="7 8">YIM T102</strain>
    </source>
</reference>
<comment type="caution">
    <text evidence="7">The sequence shown here is derived from an EMBL/GenBank/DDBJ whole genome shotgun (WGS) entry which is preliminary data.</text>
</comment>